<dbReference type="Proteomes" id="UP000217545">
    <property type="component" value="Chromosome"/>
</dbReference>
<evidence type="ECO:0000256" key="1">
    <source>
        <dbReference type="PROSITE-ProRule" id="PRU00169"/>
    </source>
</evidence>
<evidence type="ECO:0000313" key="4">
    <source>
        <dbReference type="Proteomes" id="UP000217545"/>
    </source>
</evidence>
<keyword evidence="1" id="KW-0597">Phosphoprotein</keyword>
<dbReference type="PROSITE" id="PS50110">
    <property type="entry name" value="RESPONSE_REGULATORY"/>
    <property type="match status" value="1"/>
</dbReference>
<reference evidence="3 4" key="1">
    <citation type="journal article" date="2017" name="Front. Microbiol.">
        <title>Phaeobacter piscinae sp. nov., a species of the Roseobacter group and potential aquaculture probiont.</title>
        <authorList>
            <person name="Sonnenschein E.C."/>
            <person name="Phippen C.B.W."/>
            <person name="Nielsen K.F."/>
            <person name="Mateiu R.V."/>
            <person name="Melchiorsen J."/>
            <person name="Gram L."/>
            <person name="Overmann J."/>
            <person name="Freese H.M."/>
        </authorList>
    </citation>
    <scope>NUCLEOTIDE SEQUENCE [LARGE SCALE GENOMIC DNA]</scope>
    <source>
        <strain evidence="3 4">P63</strain>
    </source>
</reference>
<protein>
    <submittedName>
        <fullName evidence="3">Transcriptional regulator, containing response regulator domain</fullName>
    </submittedName>
</protein>
<dbReference type="AlphaFoldDB" id="A0AAD0EE71"/>
<dbReference type="SUPFAM" id="SSF52172">
    <property type="entry name" value="CheY-like"/>
    <property type="match status" value="1"/>
</dbReference>
<gene>
    <name evidence="3" type="ORF">PhaeoP63_03276</name>
</gene>
<feature type="modified residue" description="4-aspartylphosphate" evidence="1">
    <location>
        <position position="44"/>
    </location>
</feature>
<proteinExistence type="predicted"/>
<dbReference type="InterPro" id="IPR011006">
    <property type="entry name" value="CheY-like_superfamily"/>
</dbReference>
<dbReference type="GO" id="GO:0000160">
    <property type="term" value="P:phosphorelay signal transduction system"/>
    <property type="evidence" value="ECO:0007669"/>
    <property type="project" value="InterPro"/>
</dbReference>
<organism evidence="3 4">
    <name type="scientific">Phaeobacter gallaeciensis</name>
    <dbReference type="NCBI Taxonomy" id="60890"/>
    <lineage>
        <taxon>Bacteria</taxon>
        <taxon>Pseudomonadati</taxon>
        <taxon>Pseudomonadota</taxon>
        <taxon>Alphaproteobacteria</taxon>
        <taxon>Rhodobacterales</taxon>
        <taxon>Roseobacteraceae</taxon>
        <taxon>Phaeobacter</taxon>
    </lineage>
</organism>
<name>A0AAD0EE71_9RHOB</name>
<sequence>MSDDAMAYMFSQLGPDIRVVAVGSVDQTLEQLGTDGPFDLVPLDYDIPRTSRLRGLELIQQQFPAQTVGMLSGHTDVHPLKSAIDGWPLKARSEDPLLHALRMMAAGRQFIPKRSAGRA</sequence>
<dbReference type="EMBL" id="CP010784">
    <property type="protein sequence ID" value="ATF07324.1"/>
    <property type="molecule type" value="Genomic_DNA"/>
</dbReference>
<evidence type="ECO:0000313" key="3">
    <source>
        <dbReference type="EMBL" id="ATF07324.1"/>
    </source>
</evidence>
<dbReference type="Gene3D" id="3.40.50.2300">
    <property type="match status" value="1"/>
</dbReference>
<evidence type="ECO:0000259" key="2">
    <source>
        <dbReference type="PROSITE" id="PS50110"/>
    </source>
</evidence>
<feature type="domain" description="Response regulatory" evidence="2">
    <location>
        <begin position="1"/>
        <end position="105"/>
    </location>
</feature>
<dbReference type="InterPro" id="IPR001789">
    <property type="entry name" value="Sig_transdc_resp-reg_receiver"/>
</dbReference>
<accession>A0AAD0EE71</accession>